<proteinExistence type="predicted"/>
<dbReference type="AlphaFoldDB" id="A0A8J4HA09"/>
<gene>
    <name evidence="1" type="ORF">ENY07_07390</name>
</gene>
<accession>A0A8J4HA09</accession>
<reference evidence="1" key="1">
    <citation type="journal article" date="2020" name="mSystems">
        <title>Genome- and Community-Level Interaction Insights into Carbon Utilization and Element Cycling Functions of Hydrothermarchaeota in Hydrothermal Sediment.</title>
        <authorList>
            <person name="Zhou Z."/>
            <person name="Liu Y."/>
            <person name="Xu W."/>
            <person name="Pan J."/>
            <person name="Luo Z.H."/>
            <person name="Li M."/>
        </authorList>
    </citation>
    <scope>NUCLEOTIDE SEQUENCE</scope>
    <source>
        <strain evidence="1">SpSt-997</strain>
    </source>
</reference>
<evidence type="ECO:0000313" key="1">
    <source>
        <dbReference type="EMBL" id="HGC43029.1"/>
    </source>
</evidence>
<sequence length="224" mass="24070">MSVAPLRTARDKDAGIATAERVRFVPTPARIARRRLMILWAKRGLPLIALALLSSIALWPEIARQTAASQAALRAWRAGLSASGQMVNARYHGVDEKNRPYTLTAATARQVSPERVNLTQPKGDVTMESGNWLMLQARRGVYIQHVGELDLEGDVTLYRDDGTTLHSATATLNLNQGGGVSNDITNAEGPFGTLDAMGFAITDKGAVVQFTGPARLVLNGKAVP</sequence>
<dbReference type="EMBL" id="DTQM01000146">
    <property type="protein sequence ID" value="HGC43029.1"/>
    <property type="molecule type" value="Genomic_DNA"/>
</dbReference>
<dbReference type="Pfam" id="PF06835">
    <property type="entry name" value="LptC"/>
    <property type="match status" value="1"/>
</dbReference>
<name>A0A8J4HA09_9PROT</name>
<comment type="caution">
    <text evidence="1">The sequence shown here is derived from an EMBL/GenBank/DDBJ whole genome shotgun (WGS) entry which is preliminary data.</text>
</comment>
<protein>
    <submittedName>
        <fullName evidence="1">LPS export ABC transporter periplasmic protein LptC</fullName>
    </submittedName>
</protein>
<dbReference type="InterPro" id="IPR010664">
    <property type="entry name" value="LipoPS_assembly_LptC-rel"/>
</dbReference>
<organism evidence="1">
    <name type="scientific">Acidicaldus sp</name>
    <dbReference type="NCBI Taxonomy" id="1872105"/>
    <lineage>
        <taxon>Bacteria</taxon>
        <taxon>Pseudomonadati</taxon>
        <taxon>Pseudomonadota</taxon>
        <taxon>Alphaproteobacteria</taxon>
        <taxon>Acetobacterales</taxon>
        <taxon>Acetobacteraceae</taxon>
        <taxon>Acidicaldus</taxon>
    </lineage>
</organism>